<dbReference type="GO" id="GO:0004190">
    <property type="term" value="F:aspartic-type endopeptidase activity"/>
    <property type="evidence" value="ECO:0007669"/>
    <property type="project" value="UniProtKB-UniRule"/>
</dbReference>
<gene>
    <name evidence="9 12" type="primary">lspA</name>
    <name evidence="12" type="ORF">SAMEA4412692_01005</name>
</gene>
<keyword evidence="2 9" id="KW-1003">Cell membrane</keyword>
<reference evidence="12 13" key="1">
    <citation type="submission" date="2017-06" db="EMBL/GenBank/DDBJ databases">
        <authorList>
            <consortium name="Pathogen Informatics"/>
        </authorList>
    </citation>
    <scope>NUCLEOTIDE SEQUENCE [LARGE SCALE GENOMIC DNA]</scope>
    <source>
        <strain evidence="12 13">NCTC13788</strain>
    </source>
</reference>
<evidence type="ECO:0000256" key="3">
    <source>
        <dbReference type="ARBA" id="ARBA00022670"/>
    </source>
</evidence>
<keyword evidence="5 9" id="KW-0064">Aspartyl protease</keyword>
<dbReference type="EC" id="3.4.23.36" evidence="9"/>
<evidence type="ECO:0000313" key="13">
    <source>
        <dbReference type="Proteomes" id="UP000215185"/>
    </source>
</evidence>
<dbReference type="HAMAP" id="MF_00161">
    <property type="entry name" value="LspA"/>
    <property type="match status" value="1"/>
</dbReference>
<dbReference type="STRING" id="1123308.GCA_000380085_00345"/>
<evidence type="ECO:0000256" key="9">
    <source>
        <dbReference type="HAMAP-Rule" id="MF_00161"/>
    </source>
</evidence>
<dbReference type="PROSITE" id="PS00855">
    <property type="entry name" value="SPASE_II"/>
    <property type="match status" value="1"/>
</dbReference>
<dbReference type="EMBL" id="LT906439">
    <property type="protein sequence ID" value="SNU88329.1"/>
    <property type="molecule type" value="Genomic_DNA"/>
</dbReference>
<accession>A0A239SST2</accession>
<keyword evidence="3 9" id="KW-0645">Protease</keyword>
<protein>
    <recommendedName>
        <fullName evidence="9">Lipoprotein signal peptidase</fullName>
        <ecNumber evidence="9">3.4.23.36</ecNumber>
    </recommendedName>
    <alternativeName>
        <fullName evidence="9">Prolipoprotein signal peptidase</fullName>
    </alternativeName>
    <alternativeName>
        <fullName evidence="9">Signal peptidase II</fullName>
        <shortName evidence="9">SPase II</shortName>
    </alternativeName>
</protein>
<evidence type="ECO:0000256" key="8">
    <source>
        <dbReference type="ARBA" id="ARBA00023136"/>
    </source>
</evidence>
<evidence type="ECO:0000313" key="12">
    <source>
        <dbReference type="EMBL" id="SNU88329.1"/>
    </source>
</evidence>
<dbReference type="PANTHER" id="PTHR33695:SF1">
    <property type="entry name" value="LIPOPROTEIN SIGNAL PEPTIDASE"/>
    <property type="match status" value="1"/>
</dbReference>
<dbReference type="GO" id="GO:0005886">
    <property type="term" value="C:plasma membrane"/>
    <property type="evidence" value="ECO:0007669"/>
    <property type="project" value="UniProtKB-SubCell"/>
</dbReference>
<feature type="transmembrane region" description="Helical" evidence="9">
    <location>
        <begin position="61"/>
        <end position="79"/>
    </location>
</feature>
<feature type="transmembrane region" description="Helical" evidence="9">
    <location>
        <begin position="124"/>
        <end position="145"/>
    </location>
</feature>
<comment type="subcellular location">
    <subcellularLocation>
        <location evidence="9">Cell membrane</location>
        <topology evidence="9">Multi-pass membrane protein</topology>
    </subcellularLocation>
</comment>
<keyword evidence="12" id="KW-0449">Lipoprotein</keyword>
<dbReference type="GO" id="GO:0006508">
    <property type="term" value="P:proteolysis"/>
    <property type="evidence" value="ECO:0007669"/>
    <property type="project" value="UniProtKB-KW"/>
</dbReference>
<dbReference type="Proteomes" id="UP000215185">
    <property type="component" value="Chromosome 1"/>
</dbReference>
<evidence type="ECO:0000256" key="11">
    <source>
        <dbReference type="RuleBase" id="RU004181"/>
    </source>
</evidence>
<feature type="active site" evidence="9">
    <location>
        <position position="114"/>
    </location>
</feature>
<comment type="pathway">
    <text evidence="9">Protein modification; lipoprotein biosynthesis (signal peptide cleavage).</text>
</comment>
<dbReference type="PRINTS" id="PR00781">
    <property type="entry name" value="LIPOSIGPTASE"/>
</dbReference>
<evidence type="ECO:0000256" key="2">
    <source>
        <dbReference type="ARBA" id="ARBA00022475"/>
    </source>
</evidence>
<organism evidence="12 13">
    <name type="scientific">Streptococcus merionis</name>
    <dbReference type="NCBI Taxonomy" id="400065"/>
    <lineage>
        <taxon>Bacteria</taxon>
        <taxon>Bacillati</taxon>
        <taxon>Bacillota</taxon>
        <taxon>Bacilli</taxon>
        <taxon>Lactobacillales</taxon>
        <taxon>Streptococcaceae</taxon>
        <taxon>Streptococcus</taxon>
    </lineage>
</organism>
<sequence>MKKKILVLVIILMIALDQWVKYYTVKHIGLGETQSFIPNVLSLTYLKNYGAAFSILQNQQWFFFLVTLVIMTMAIRYLWRNSDESLLLVSSLVLIIAGGLGNFVDRLRLGYVVDMFQTEFMDFAIFNVADSYLTVGVVLIFIYILKEEFNGSSH</sequence>
<dbReference type="RefSeq" id="WP_018372910.1">
    <property type="nucleotide sequence ID" value="NZ_LT906439.1"/>
</dbReference>
<comment type="similarity">
    <text evidence="1 9 11">Belongs to the peptidase A8 family.</text>
</comment>
<dbReference type="NCBIfam" id="TIGR00077">
    <property type="entry name" value="lspA"/>
    <property type="match status" value="1"/>
</dbReference>
<evidence type="ECO:0000256" key="1">
    <source>
        <dbReference type="ARBA" id="ARBA00006139"/>
    </source>
</evidence>
<dbReference type="PANTHER" id="PTHR33695">
    <property type="entry name" value="LIPOPROTEIN SIGNAL PEPTIDASE"/>
    <property type="match status" value="1"/>
</dbReference>
<comment type="caution">
    <text evidence="9">Lacks conserved residue(s) required for the propagation of feature annotation.</text>
</comment>
<comment type="function">
    <text evidence="9 10">This protein specifically catalyzes the removal of signal peptides from prolipoproteins.</text>
</comment>
<dbReference type="KEGG" id="smen:SAMEA4412692_1005"/>
<keyword evidence="4 9" id="KW-0812">Transmembrane</keyword>
<dbReference type="UniPathway" id="UPA00665"/>
<evidence type="ECO:0000256" key="6">
    <source>
        <dbReference type="ARBA" id="ARBA00022801"/>
    </source>
</evidence>
<keyword evidence="13" id="KW-1185">Reference proteome</keyword>
<feature type="active site" evidence="9">
    <location>
        <position position="130"/>
    </location>
</feature>
<evidence type="ECO:0000256" key="10">
    <source>
        <dbReference type="RuleBase" id="RU000594"/>
    </source>
</evidence>
<evidence type="ECO:0000256" key="5">
    <source>
        <dbReference type="ARBA" id="ARBA00022750"/>
    </source>
</evidence>
<dbReference type="AlphaFoldDB" id="A0A239SST2"/>
<keyword evidence="7 9" id="KW-1133">Transmembrane helix</keyword>
<comment type="catalytic activity">
    <reaction evidence="9 10">
        <text>Release of signal peptides from bacterial membrane prolipoproteins. Hydrolyzes -Xaa-Yaa-Zaa-|-(S,diacylglyceryl)Cys-, in which Xaa is hydrophobic (preferably Leu), and Yaa (Ala or Ser) and Zaa (Gly or Ala) have small, neutral side chains.</text>
        <dbReference type="EC" id="3.4.23.36"/>
    </reaction>
</comment>
<dbReference type="eggNOG" id="COG0597">
    <property type="taxonomic scope" value="Bacteria"/>
</dbReference>
<dbReference type="InterPro" id="IPR001872">
    <property type="entry name" value="Peptidase_A8"/>
</dbReference>
<proteinExistence type="inferred from homology"/>
<dbReference type="Pfam" id="PF01252">
    <property type="entry name" value="Peptidase_A8"/>
    <property type="match status" value="1"/>
</dbReference>
<feature type="transmembrane region" description="Helical" evidence="9">
    <location>
        <begin position="86"/>
        <end position="104"/>
    </location>
</feature>
<evidence type="ECO:0000256" key="7">
    <source>
        <dbReference type="ARBA" id="ARBA00022989"/>
    </source>
</evidence>
<keyword evidence="8 9" id="KW-0472">Membrane</keyword>
<name>A0A239SST2_9STRE</name>
<dbReference type="OrthoDB" id="9810259at2"/>
<evidence type="ECO:0000256" key="4">
    <source>
        <dbReference type="ARBA" id="ARBA00022692"/>
    </source>
</evidence>
<keyword evidence="6 9" id="KW-0378">Hydrolase</keyword>